<proteinExistence type="predicted"/>
<dbReference type="KEGG" id="more:E1B28_005201"/>
<sequence length="118" mass="13547">MEAATQNPHRSTWSKEWRDVRIAAGTRIVARGSRMGCTLEFVEIFEQYRRKGKARVYGMLQGRQATAVVLYFEDGALWSEVDAKLKGIIPECYNTYLKLCYSLQRPSSRVAVGDCRYD</sequence>
<dbReference type="GeneID" id="66074277"/>
<dbReference type="Proteomes" id="UP001049176">
    <property type="component" value="Chromosome 2"/>
</dbReference>
<dbReference type="EMBL" id="CM032182">
    <property type="protein sequence ID" value="KAG7097888.1"/>
    <property type="molecule type" value="Genomic_DNA"/>
</dbReference>
<dbReference type="RefSeq" id="XP_043014358.1">
    <property type="nucleotide sequence ID" value="XM_043149750.1"/>
</dbReference>
<name>A0A9P8ADW1_9AGAR</name>
<reference evidence="1" key="1">
    <citation type="journal article" date="2021" name="Genome Biol. Evol.">
        <title>The assembled and annotated genome of the fairy-ring fungus Marasmius oreades.</title>
        <authorList>
            <person name="Hiltunen M."/>
            <person name="Ament-Velasquez S.L."/>
            <person name="Johannesson H."/>
        </authorList>
    </citation>
    <scope>NUCLEOTIDE SEQUENCE</scope>
    <source>
        <strain evidence="1">03SP1</strain>
    </source>
</reference>
<evidence type="ECO:0000313" key="2">
    <source>
        <dbReference type="Proteomes" id="UP001049176"/>
    </source>
</evidence>
<comment type="caution">
    <text evidence="1">The sequence shown here is derived from an EMBL/GenBank/DDBJ whole genome shotgun (WGS) entry which is preliminary data.</text>
</comment>
<evidence type="ECO:0000313" key="1">
    <source>
        <dbReference type="EMBL" id="KAG7097888.1"/>
    </source>
</evidence>
<dbReference type="OrthoDB" id="6718861at2759"/>
<gene>
    <name evidence="1" type="ORF">E1B28_005201</name>
</gene>
<accession>A0A9P8ADW1</accession>
<keyword evidence="2" id="KW-1185">Reference proteome</keyword>
<protein>
    <submittedName>
        <fullName evidence="1">Uncharacterized protein</fullName>
    </submittedName>
</protein>
<organism evidence="1 2">
    <name type="scientific">Marasmius oreades</name>
    <name type="common">fairy-ring Marasmius</name>
    <dbReference type="NCBI Taxonomy" id="181124"/>
    <lineage>
        <taxon>Eukaryota</taxon>
        <taxon>Fungi</taxon>
        <taxon>Dikarya</taxon>
        <taxon>Basidiomycota</taxon>
        <taxon>Agaricomycotina</taxon>
        <taxon>Agaricomycetes</taxon>
        <taxon>Agaricomycetidae</taxon>
        <taxon>Agaricales</taxon>
        <taxon>Marasmiineae</taxon>
        <taxon>Marasmiaceae</taxon>
        <taxon>Marasmius</taxon>
    </lineage>
</organism>
<dbReference type="AlphaFoldDB" id="A0A9P8ADW1"/>